<dbReference type="Gene3D" id="1.10.287.1060">
    <property type="entry name" value="ESAT-6-like"/>
    <property type="match status" value="1"/>
</dbReference>
<keyword evidence="1" id="KW-0175">Coiled coil</keyword>
<evidence type="ECO:0000313" key="3">
    <source>
        <dbReference type="Proteomes" id="UP000886884"/>
    </source>
</evidence>
<accession>A0A9D1P8N2</accession>
<feature type="coiled-coil region" evidence="1">
    <location>
        <begin position="31"/>
        <end position="58"/>
    </location>
</feature>
<dbReference type="SUPFAM" id="SSF140453">
    <property type="entry name" value="EsxAB dimer-like"/>
    <property type="match status" value="1"/>
</dbReference>
<name>A0A9D1P8N2_9FIRM</name>
<dbReference type="EMBL" id="DVOT01000124">
    <property type="protein sequence ID" value="HIV27619.1"/>
    <property type="molecule type" value="Genomic_DNA"/>
</dbReference>
<sequence>MVGYNHRKANATDNQRKGYCNMGIGVLLVQAAELIQAANEMNQAMEIYEGAVENCQNAAADLASKWEGETKIAFVEHQENAYQWHKQILEIVREVIAVVRKAVDLYNTMEDAAKSAVQG</sequence>
<organism evidence="2 3">
    <name type="scientific">Candidatus Ornithocaccomicrobium faecavium</name>
    <dbReference type="NCBI Taxonomy" id="2840890"/>
    <lineage>
        <taxon>Bacteria</taxon>
        <taxon>Bacillati</taxon>
        <taxon>Bacillota</taxon>
        <taxon>Clostridia</taxon>
        <taxon>Candidatus Ornithocaccomicrobium</taxon>
    </lineage>
</organism>
<reference evidence="2" key="1">
    <citation type="submission" date="2020-10" db="EMBL/GenBank/DDBJ databases">
        <authorList>
            <person name="Gilroy R."/>
        </authorList>
    </citation>
    <scope>NUCLEOTIDE SEQUENCE</scope>
    <source>
        <strain evidence="2">CHK183-6373</strain>
    </source>
</reference>
<evidence type="ECO:0000256" key="1">
    <source>
        <dbReference type="SAM" id="Coils"/>
    </source>
</evidence>
<dbReference type="Pfam" id="PF06013">
    <property type="entry name" value="WXG100"/>
    <property type="match status" value="1"/>
</dbReference>
<protein>
    <submittedName>
        <fullName evidence="2">WXG100 family type VII secretion target</fullName>
    </submittedName>
</protein>
<reference evidence="2" key="2">
    <citation type="journal article" date="2021" name="PeerJ">
        <title>Extensive microbial diversity within the chicken gut microbiome revealed by metagenomics and culture.</title>
        <authorList>
            <person name="Gilroy R."/>
            <person name="Ravi A."/>
            <person name="Getino M."/>
            <person name="Pursley I."/>
            <person name="Horton D.L."/>
            <person name="Alikhan N.F."/>
            <person name="Baker D."/>
            <person name="Gharbi K."/>
            <person name="Hall N."/>
            <person name="Watson M."/>
            <person name="Adriaenssens E.M."/>
            <person name="Foster-Nyarko E."/>
            <person name="Jarju S."/>
            <person name="Secka A."/>
            <person name="Antonio M."/>
            <person name="Oren A."/>
            <person name="Chaudhuri R.R."/>
            <person name="La Ragione R."/>
            <person name="Hildebrand F."/>
            <person name="Pallen M.J."/>
        </authorList>
    </citation>
    <scope>NUCLEOTIDE SEQUENCE</scope>
    <source>
        <strain evidence="2">CHK183-6373</strain>
    </source>
</reference>
<gene>
    <name evidence="2" type="ORF">IAA64_06590</name>
</gene>
<dbReference type="InterPro" id="IPR010310">
    <property type="entry name" value="T7SS_ESAT-6-like"/>
</dbReference>
<dbReference type="Proteomes" id="UP000886884">
    <property type="component" value="Unassembled WGS sequence"/>
</dbReference>
<comment type="caution">
    <text evidence="2">The sequence shown here is derived from an EMBL/GenBank/DDBJ whole genome shotgun (WGS) entry which is preliminary data.</text>
</comment>
<dbReference type="InterPro" id="IPR036689">
    <property type="entry name" value="ESAT-6-like_sf"/>
</dbReference>
<dbReference type="AlphaFoldDB" id="A0A9D1P8N2"/>
<evidence type="ECO:0000313" key="2">
    <source>
        <dbReference type="EMBL" id="HIV27619.1"/>
    </source>
</evidence>
<proteinExistence type="predicted"/>